<name>A0A3A4NXY9_ABYX5</name>
<feature type="transmembrane region" description="Helical" evidence="1">
    <location>
        <begin position="20"/>
        <end position="39"/>
    </location>
</feature>
<dbReference type="NCBIfam" id="TIGR02532">
    <property type="entry name" value="IV_pilin_GFxxxE"/>
    <property type="match status" value="1"/>
</dbReference>
<accession>A0A3A4NXY9</accession>
<proteinExistence type="predicted"/>
<evidence type="ECO:0000313" key="3">
    <source>
        <dbReference type="Proteomes" id="UP000265882"/>
    </source>
</evidence>
<organism evidence="2 3">
    <name type="scientific">Abyssobacteria bacterium (strain SURF_5)</name>
    <dbReference type="NCBI Taxonomy" id="2093360"/>
    <lineage>
        <taxon>Bacteria</taxon>
        <taxon>Pseudomonadati</taxon>
        <taxon>Candidatus Hydrogenedentota</taxon>
        <taxon>Candidatus Abyssobacteria</taxon>
    </lineage>
</organism>
<sequence>MKSMLKKSNRQEAGFTLIEVAVSIGVLGALSLVITALLLRTLDTYGQIMSDTDTIKQARYSLNMVSREIRESVNLNFADVVVPGDALILASARNVNNDFVLDGPPFVAAGPTNTFDPIDSSIILLYINTSADGIPQLVRHQLYYAQDLNLYVPPFNLVLPDPYSGTDILIVDSAGTQIAVNMTTGAVAGTAPTVPPKILMNRVAAFDLALNVAPAPPFPLNIFLTCQVVDRYGRTATSRFQAQADPRNT</sequence>
<keyword evidence="1" id="KW-1133">Transmembrane helix</keyword>
<dbReference type="Proteomes" id="UP000265882">
    <property type="component" value="Unassembled WGS sequence"/>
</dbReference>
<dbReference type="EMBL" id="QZKU01000043">
    <property type="protein sequence ID" value="RJP23739.1"/>
    <property type="molecule type" value="Genomic_DNA"/>
</dbReference>
<reference evidence="2 3" key="1">
    <citation type="journal article" date="2017" name="ISME J.">
        <title>Energy and carbon metabolisms in a deep terrestrial subsurface fluid microbial community.</title>
        <authorList>
            <person name="Momper L."/>
            <person name="Jungbluth S.P."/>
            <person name="Lee M.D."/>
            <person name="Amend J.P."/>
        </authorList>
    </citation>
    <scope>NUCLEOTIDE SEQUENCE [LARGE SCALE GENOMIC DNA]</scope>
    <source>
        <strain evidence="2">SURF_5</strain>
    </source>
</reference>
<comment type="caution">
    <text evidence="2">The sequence shown here is derived from an EMBL/GenBank/DDBJ whole genome shotgun (WGS) entry which is preliminary data.</text>
</comment>
<dbReference type="AlphaFoldDB" id="A0A3A4NXY9"/>
<keyword evidence="1" id="KW-0812">Transmembrane</keyword>
<evidence type="ECO:0000256" key="1">
    <source>
        <dbReference type="SAM" id="Phobius"/>
    </source>
</evidence>
<dbReference type="Pfam" id="PF07963">
    <property type="entry name" value="N_methyl"/>
    <property type="match status" value="1"/>
</dbReference>
<gene>
    <name evidence="2" type="ORF">C4520_05670</name>
</gene>
<evidence type="ECO:0000313" key="2">
    <source>
        <dbReference type="EMBL" id="RJP23739.1"/>
    </source>
</evidence>
<dbReference type="InterPro" id="IPR012902">
    <property type="entry name" value="N_methyl_site"/>
</dbReference>
<protein>
    <submittedName>
        <fullName evidence="2">Prepilin-type N-terminal cleavage/methylation domain-containing protein</fullName>
    </submittedName>
</protein>
<dbReference type="PROSITE" id="PS00409">
    <property type="entry name" value="PROKAR_NTER_METHYL"/>
    <property type="match status" value="1"/>
</dbReference>
<keyword evidence="1" id="KW-0472">Membrane</keyword>